<sequence length="144" mass="15696">MLPPVPRYPGLLGDGANSRSGAGATTWARTSFLVFFFASSVSKGRRSLARVAQWLGSTYEARGHSWIPSQGTCPGCGLDPQCGVCRRQPIHDSLSSSVFLSLPLSSSLKSIKKYSFFKRGRDVWRIEQAADSGHYLSNIGECDH</sequence>
<dbReference type="AlphaFoldDB" id="A0A7J7YEL8"/>
<dbReference type="Proteomes" id="UP000527355">
    <property type="component" value="Unassembled WGS sequence"/>
</dbReference>
<dbReference type="EMBL" id="JABWUV010000004">
    <property type="protein sequence ID" value="KAF6360248.1"/>
    <property type="molecule type" value="Genomic_DNA"/>
</dbReference>
<organism evidence="1 2">
    <name type="scientific">Myotis myotis</name>
    <name type="common">Greater mouse-eared bat</name>
    <name type="synonym">Vespertilio myotis</name>
    <dbReference type="NCBI Taxonomy" id="51298"/>
    <lineage>
        <taxon>Eukaryota</taxon>
        <taxon>Metazoa</taxon>
        <taxon>Chordata</taxon>
        <taxon>Craniata</taxon>
        <taxon>Vertebrata</taxon>
        <taxon>Euteleostomi</taxon>
        <taxon>Mammalia</taxon>
        <taxon>Eutheria</taxon>
        <taxon>Laurasiatheria</taxon>
        <taxon>Chiroptera</taxon>
        <taxon>Yangochiroptera</taxon>
        <taxon>Vespertilionidae</taxon>
        <taxon>Myotis</taxon>
    </lineage>
</organism>
<gene>
    <name evidence="1" type="ORF">mMyoMyo1_011194</name>
</gene>
<protein>
    <submittedName>
        <fullName evidence="1">Uncharacterized protein</fullName>
    </submittedName>
</protein>
<accession>A0A7J7YEL8</accession>
<keyword evidence="2" id="KW-1185">Reference proteome</keyword>
<proteinExistence type="predicted"/>
<evidence type="ECO:0000313" key="2">
    <source>
        <dbReference type="Proteomes" id="UP000527355"/>
    </source>
</evidence>
<evidence type="ECO:0000313" key="1">
    <source>
        <dbReference type="EMBL" id="KAF6360248.1"/>
    </source>
</evidence>
<reference evidence="1 2" key="1">
    <citation type="journal article" date="2020" name="Nature">
        <title>Six reference-quality genomes reveal evolution of bat adaptations.</title>
        <authorList>
            <person name="Jebb D."/>
            <person name="Huang Z."/>
            <person name="Pippel M."/>
            <person name="Hughes G.M."/>
            <person name="Lavrichenko K."/>
            <person name="Devanna P."/>
            <person name="Winkler S."/>
            <person name="Jermiin L.S."/>
            <person name="Skirmuntt E.C."/>
            <person name="Katzourakis A."/>
            <person name="Burkitt-Gray L."/>
            <person name="Ray D.A."/>
            <person name="Sullivan K.A.M."/>
            <person name="Roscito J.G."/>
            <person name="Kirilenko B.M."/>
            <person name="Davalos L.M."/>
            <person name="Corthals A.P."/>
            <person name="Power M.L."/>
            <person name="Jones G."/>
            <person name="Ransome R.D."/>
            <person name="Dechmann D.K.N."/>
            <person name="Locatelli A.G."/>
            <person name="Puechmaille S.J."/>
            <person name="Fedrigo O."/>
            <person name="Jarvis E.D."/>
            <person name="Hiller M."/>
            <person name="Vernes S.C."/>
            <person name="Myers E.W."/>
            <person name="Teeling E.C."/>
        </authorList>
    </citation>
    <scope>NUCLEOTIDE SEQUENCE [LARGE SCALE GENOMIC DNA]</scope>
    <source>
        <strain evidence="1">MMyoMyo1</strain>
        <tissue evidence="1">Flight muscle</tissue>
    </source>
</reference>
<name>A0A7J7YEL8_MYOMY</name>
<comment type="caution">
    <text evidence="1">The sequence shown here is derived from an EMBL/GenBank/DDBJ whole genome shotgun (WGS) entry which is preliminary data.</text>
</comment>